<keyword evidence="1" id="KW-0732">Signal</keyword>
<dbReference type="EMBL" id="BOPV01000001">
    <property type="protein sequence ID" value="GIL38227.1"/>
    <property type="molecule type" value="Genomic_DNA"/>
</dbReference>
<dbReference type="Gene3D" id="2.30.60.10">
    <property type="entry name" value="Cyanovirin-N"/>
    <property type="match status" value="2"/>
</dbReference>
<dbReference type="SMART" id="SM01111">
    <property type="entry name" value="CVNH"/>
    <property type="match status" value="1"/>
</dbReference>
<feature type="domain" description="Cyanovirin-N" evidence="2">
    <location>
        <begin position="28"/>
        <end position="141"/>
    </location>
</feature>
<protein>
    <recommendedName>
        <fullName evidence="2">Cyanovirin-N domain-containing protein</fullName>
    </recommendedName>
</protein>
<dbReference type="AlphaFoldDB" id="A0A8S8XA59"/>
<evidence type="ECO:0000256" key="1">
    <source>
        <dbReference type="SAM" id="SignalP"/>
    </source>
</evidence>
<feature type="chain" id="PRO_5035774412" description="Cyanovirin-N domain-containing protein" evidence="1">
    <location>
        <begin position="22"/>
        <end position="145"/>
    </location>
</feature>
<sequence>MHRVALLLALALLSFAGSASAQSVPGGTWRETCRDPYMRGDTLTALCMTRDGQWRESRIDAGDCRGGGIENDNGRLNCASGGGWGGRRAGGSYLATCRDVRQDGPMIRARCQDQDGEWRTSRIDARDCRNDIANIDGRLACFDRR</sequence>
<dbReference type="InterPro" id="IPR036673">
    <property type="entry name" value="Cyanovirin-N_sf"/>
</dbReference>
<organism evidence="3 4">
    <name type="scientific">Roseiterribacter gracilis</name>
    <dbReference type="NCBI Taxonomy" id="2812848"/>
    <lineage>
        <taxon>Bacteria</taxon>
        <taxon>Pseudomonadati</taxon>
        <taxon>Pseudomonadota</taxon>
        <taxon>Alphaproteobacteria</taxon>
        <taxon>Rhodospirillales</taxon>
        <taxon>Roseiterribacteraceae</taxon>
        <taxon>Roseiterribacter</taxon>
    </lineage>
</organism>
<evidence type="ECO:0000313" key="3">
    <source>
        <dbReference type="EMBL" id="GIL38227.1"/>
    </source>
</evidence>
<evidence type="ECO:0000313" key="4">
    <source>
        <dbReference type="Proteomes" id="UP000681075"/>
    </source>
</evidence>
<keyword evidence="4" id="KW-1185">Reference proteome</keyword>
<reference evidence="3" key="1">
    <citation type="submission" date="2021-02" db="EMBL/GenBank/DDBJ databases">
        <title>Genome sequence of Rhodospirillales sp. strain TMPK1 isolated from soil.</title>
        <authorList>
            <person name="Nakai R."/>
            <person name="Kusada H."/>
            <person name="Tamaki H."/>
        </authorList>
    </citation>
    <scope>NUCLEOTIDE SEQUENCE</scope>
    <source>
        <strain evidence="3">TMPK1</strain>
    </source>
</reference>
<dbReference type="InterPro" id="IPR011058">
    <property type="entry name" value="Cyanovirin-N"/>
</dbReference>
<dbReference type="Proteomes" id="UP000681075">
    <property type="component" value="Unassembled WGS sequence"/>
</dbReference>
<gene>
    <name evidence="3" type="ORF">TMPK1_04640</name>
</gene>
<feature type="signal peptide" evidence="1">
    <location>
        <begin position="1"/>
        <end position="21"/>
    </location>
</feature>
<dbReference type="SUPFAM" id="SSF51322">
    <property type="entry name" value="Cyanovirin-N"/>
    <property type="match status" value="1"/>
</dbReference>
<name>A0A8S8XA59_9PROT</name>
<accession>A0A8S8XA59</accession>
<dbReference type="RefSeq" id="WP_420241196.1">
    <property type="nucleotide sequence ID" value="NZ_BOPV01000001.1"/>
</dbReference>
<comment type="caution">
    <text evidence="3">The sequence shown here is derived from an EMBL/GenBank/DDBJ whole genome shotgun (WGS) entry which is preliminary data.</text>
</comment>
<proteinExistence type="predicted"/>
<dbReference type="Pfam" id="PF08881">
    <property type="entry name" value="CVNH"/>
    <property type="match status" value="1"/>
</dbReference>
<evidence type="ECO:0000259" key="2">
    <source>
        <dbReference type="SMART" id="SM01111"/>
    </source>
</evidence>